<keyword evidence="2" id="KW-1185">Reference proteome</keyword>
<name>A0AAD8DJR6_9FUNG</name>
<dbReference type="GeneID" id="83207584"/>
<gene>
    <name evidence="1" type="ORF">O0I10_000162</name>
</gene>
<dbReference type="AlphaFoldDB" id="A0AAD8DJR6"/>
<protein>
    <submittedName>
        <fullName evidence="1">Uncharacterized protein</fullName>
    </submittedName>
</protein>
<organism evidence="1 2">
    <name type="scientific">Lichtheimia ornata</name>
    <dbReference type="NCBI Taxonomy" id="688661"/>
    <lineage>
        <taxon>Eukaryota</taxon>
        <taxon>Fungi</taxon>
        <taxon>Fungi incertae sedis</taxon>
        <taxon>Mucoromycota</taxon>
        <taxon>Mucoromycotina</taxon>
        <taxon>Mucoromycetes</taxon>
        <taxon>Mucorales</taxon>
        <taxon>Lichtheimiaceae</taxon>
        <taxon>Lichtheimia</taxon>
    </lineage>
</organism>
<evidence type="ECO:0000313" key="1">
    <source>
        <dbReference type="EMBL" id="KAJ8663887.1"/>
    </source>
</evidence>
<proteinExistence type="predicted"/>
<dbReference type="EMBL" id="JARTCD010000001">
    <property type="protein sequence ID" value="KAJ8663887.1"/>
    <property type="molecule type" value="Genomic_DNA"/>
</dbReference>
<dbReference type="Proteomes" id="UP001234581">
    <property type="component" value="Unassembled WGS sequence"/>
</dbReference>
<accession>A0AAD8DJR6</accession>
<reference evidence="1 2" key="1">
    <citation type="submission" date="2023-03" db="EMBL/GenBank/DDBJ databases">
        <title>Genome sequence of Lichtheimia ornata CBS 291.66.</title>
        <authorList>
            <person name="Mohabir J.T."/>
            <person name="Shea T.P."/>
            <person name="Kurbessoian T."/>
            <person name="Berby B."/>
            <person name="Fontaine J."/>
            <person name="Livny J."/>
            <person name="Gnirke A."/>
            <person name="Stajich J.E."/>
            <person name="Cuomo C.A."/>
        </authorList>
    </citation>
    <scope>NUCLEOTIDE SEQUENCE [LARGE SCALE GENOMIC DNA]</scope>
    <source>
        <strain evidence="1">CBS 291.66</strain>
    </source>
</reference>
<evidence type="ECO:0000313" key="2">
    <source>
        <dbReference type="Proteomes" id="UP001234581"/>
    </source>
</evidence>
<dbReference type="RefSeq" id="XP_058348799.1">
    <property type="nucleotide sequence ID" value="XM_058480276.1"/>
</dbReference>
<sequence length="77" mass="8530">MSKSTLNDRVDTAKDDDELDGIDKMAYTFDEWCFAAMDGIGVLKSYYAATDLGSWTNEVYDGSNQECNDTIIPVASM</sequence>
<comment type="caution">
    <text evidence="1">The sequence shown here is derived from an EMBL/GenBank/DDBJ whole genome shotgun (WGS) entry which is preliminary data.</text>
</comment>